<keyword evidence="3" id="KW-0325">Glycoprotein</keyword>
<evidence type="ECO:0000256" key="3">
    <source>
        <dbReference type="ARBA" id="ARBA00023180"/>
    </source>
</evidence>
<keyword evidence="7" id="KW-1185">Reference proteome</keyword>
<name>A0AAE0L712_9CHLO</name>
<feature type="compositionally biased region" description="Pro residues" evidence="4">
    <location>
        <begin position="355"/>
        <end position="381"/>
    </location>
</feature>
<evidence type="ECO:0000259" key="5">
    <source>
        <dbReference type="Pfam" id="PF00066"/>
    </source>
</evidence>
<dbReference type="EMBL" id="LGRX02007721">
    <property type="protein sequence ID" value="KAK3274443.1"/>
    <property type="molecule type" value="Genomic_DNA"/>
</dbReference>
<organism evidence="6 7">
    <name type="scientific">Cymbomonas tetramitiformis</name>
    <dbReference type="NCBI Taxonomy" id="36881"/>
    <lineage>
        <taxon>Eukaryota</taxon>
        <taxon>Viridiplantae</taxon>
        <taxon>Chlorophyta</taxon>
        <taxon>Pyramimonadophyceae</taxon>
        <taxon>Pyramimonadales</taxon>
        <taxon>Pyramimonadaceae</taxon>
        <taxon>Cymbomonas</taxon>
    </lineage>
</organism>
<evidence type="ECO:0000256" key="2">
    <source>
        <dbReference type="ARBA" id="ARBA00023157"/>
    </source>
</evidence>
<feature type="compositionally biased region" description="Pro residues" evidence="4">
    <location>
        <begin position="324"/>
        <end position="337"/>
    </location>
</feature>
<dbReference type="InterPro" id="IPR000800">
    <property type="entry name" value="Notch_dom"/>
</dbReference>
<evidence type="ECO:0000256" key="1">
    <source>
        <dbReference type="ARBA" id="ARBA00022737"/>
    </source>
</evidence>
<sequence>MVALVVLSLSRDRQVDAFALERHAVSSQNLNFLGRKLSSHDVDVPPYLTISGYCAIVEGYFVLPPNNHDYLNYLSVTQYEGIHNLPSYFYYRLDEVEVVFSVSGTRCEHLVTDAVSPGFYDVYKDSFVNASANDPECTAAGCPEYWQGDGSCDTLCYVSECAFDKSDCIQPGSYTAEAFDASCGCEIHGENRNFCTHFESGECAPCSYFDLEEECSNSGYPPAGVADCIKRCFGNRNNPRCTAAGCPEYQQYSGECNDKCNIMQCNWESCKDFEGQQDNTSSPDSSSTDNSSPPQLKLSSPPPSLSSNLPRTNSTNQIQQSPRLSPPPPSPPSPSPPPHHRLHHLPSATKSTTLPAPPPSPPPPPPFPPPPPPSPPIPPTPQDFEDVVYDIVGNFPDHLQQGV</sequence>
<evidence type="ECO:0000256" key="4">
    <source>
        <dbReference type="SAM" id="MobiDB-lite"/>
    </source>
</evidence>
<evidence type="ECO:0000313" key="7">
    <source>
        <dbReference type="Proteomes" id="UP001190700"/>
    </source>
</evidence>
<gene>
    <name evidence="6" type="ORF">CYMTET_17372</name>
</gene>
<dbReference type="AlphaFoldDB" id="A0AAE0L712"/>
<comment type="caution">
    <text evidence="6">The sequence shown here is derived from an EMBL/GenBank/DDBJ whole genome shotgun (WGS) entry which is preliminary data.</text>
</comment>
<dbReference type="Proteomes" id="UP001190700">
    <property type="component" value="Unassembled WGS sequence"/>
</dbReference>
<keyword evidence="2" id="KW-1015">Disulfide bond</keyword>
<protein>
    <recommendedName>
        <fullName evidence="5">LNR domain-containing protein</fullName>
    </recommendedName>
</protein>
<proteinExistence type="predicted"/>
<dbReference type="Gene3D" id="4.10.470.20">
    <property type="match status" value="1"/>
</dbReference>
<reference evidence="6 7" key="1">
    <citation type="journal article" date="2015" name="Genome Biol. Evol.">
        <title>Comparative Genomics of a Bacterivorous Green Alga Reveals Evolutionary Causalities and Consequences of Phago-Mixotrophic Mode of Nutrition.</title>
        <authorList>
            <person name="Burns J.A."/>
            <person name="Paasch A."/>
            <person name="Narechania A."/>
            <person name="Kim E."/>
        </authorList>
    </citation>
    <scope>NUCLEOTIDE SEQUENCE [LARGE SCALE GENOMIC DNA]</scope>
    <source>
        <strain evidence="6 7">PLY_AMNH</strain>
    </source>
</reference>
<feature type="compositionally biased region" description="Low complexity" evidence="4">
    <location>
        <begin position="345"/>
        <end position="354"/>
    </location>
</feature>
<feature type="domain" description="LNR" evidence="5">
    <location>
        <begin position="135"/>
        <end position="168"/>
    </location>
</feature>
<feature type="region of interest" description="Disordered" evidence="4">
    <location>
        <begin position="274"/>
        <end position="384"/>
    </location>
</feature>
<keyword evidence="1" id="KW-0677">Repeat</keyword>
<dbReference type="Pfam" id="PF00066">
    <property type="entry name" value="Notch"/>
    <property type="match status" value="1"/>
</dbReference>
<accession>A0AAE0L712</accession>
<feature type="compositionally biased region" description="Low complexity" evidence="4">
    <location>
        <begin position="276"/>
        <end position="316"/>
    </location>
</feature>
<evidence type="ECO:0000313" key="6">
    <source>
        <dbReference type="EMBL" id="KAK3274443.1"/>
    </source>
</evidence>